<dbReference type="Pfam" id="PF01098">
    <property type="entry name" value="FTSW_RODA_SPOVE"/>
    <property type="match status" value="1"/>
</dbReference>
<keyword evidence="3" id="KW-0133">Cell shape</keyword>
<evidence type="ECO:0000256" key="5">
    <source>
        <dbReference type="ARBA" id="ARBA00023136"/>
    </source>
</evidence>
<dbReference type="PANTHER" id="PTHR30474:SF1">
    <property type="entry name" value="PEPTIDOGLYCAN GLYCOSYLTRANSFERASE MRDB"/>
    <property type="match status" value="1"/>
</dbReference>
<dbReference type="EMBL" id="JARPTC010000006">
    <property type="protein sequence ID" value="MDO7786576.1"/>
    <property type="molecule type" value="Genomic_DNA"/>
</dbReference>
<keyword evidence="2 6" id="KW-0812">Transmembrane</keyword>
<feature type="transmembrane region" description="Helical" evidence="6">
    <location>
        <begin position="80"/>
        <end position="102"/>
    </location>
</feature>
<dbReference type="AlphaFoldDB" id="A0AAW7ZBU8"/>
<feature type="transmembrane region" description="Helical" evidence="6">
    <location>
        <begin position="233"/>
        <end position="249"/>
    </location>
</feature>
<evidence type="ECO:0000313" key="8">
    <source>
        <dbReference type="Proteomes" id="UP001172911"/>
    </source>
</evidence>
<evidence type="ECO:0000256" key="6">
    <source>
        <dbReference type="SAM" id="Phobius"/>
    </source>
</evidence>
<keyword evidence="5 6" id="KW-0472">Membrane</keyword>
<evidence type="ECO:0000313" key="7">
    <source>
        <dbReference type="EMBL" id="MDO7786576.1"/>
    </source>
</evidence>
<evidence type="ECO:0000256" key="2">
    <source>
        <dbReference type="ARBA" id="ARBA00022692"/>
    </source>
</evidence>
<feature type="transmembrane region" description="Helical" evidence="6">
    <location>
        <begin position="114"/>
        <end position="137"/>
    </location>
</feature>
<name>A0AAW7ZBU8_9FIRM</name>
<dbReference type="InterPro" id="IPR047928">
    <property type="entry name" value="Perm_prefix_1"/>
</dbReference>
<dbReference type="NCBIfam" id="NF038403">
    <property type="entry name" value="perm_prefix_1"/>
    <property type="match status" value="1"/>
</dbReference>
<evidence type="ECO:0000256" key="3">
    <source>
        <dbReference type="ARBA" id="ARBA00022960"/>
    </source>
</evidence>
<reference evidence="7" key="1">
    <citation type="journal article" date="2023" name="J. Hazard. Mater.">
        <title>Anaerobic biodegradation of pyrene and benzo[a]pyrene by a new sulfate-reducing Desulforamulus aquiferis strain DSA.</title>
        <authorList>
            <person name="Zhang Z."/>
            <person name="Sun J."/>
            <person name="Gong X."/>
            <person name="Wang C."/>
            <person name="Wang H."/>
        </authorList>
    </citation>
    <scope>NUCLEOTIDE SEQUENCE</scope>
    <source>
        <strain evidence="7">DSA</strain>
    </source>
</reference>
<feature type="transmembrane region" description="Helical" evidence="6">
    <location>
        <begin position="330"/>
        <end position="353"/>
    </location>
</feature>
<dbReference type="GO" id="GO:0051301">
    <property type="term" value="P:cell division"/>
    <property type="evidence" value="ECO:0007669"/>
    <property type="project" value="InterPro"/>
</dbReference>
<feature type="transmembrane region" description="Helical" evidence="6">
    <location>
        <begin position="401"/>
        <end position="423"/>
    </location>
</feature>
<comment type="subcellular location">
    <subcellularLocation>
        <location evidence="1">Membrane</location>
        <topology evidence="1">Multi-pass membrane protein</topology>
    </subcellularLocation>
</comment>
<sequence>MGLEQNQRVQGYLNLVCAQIKWAEVHEQVKLELLTHIEDCVGEYLAEDIPESEAIEKAIHRMGDSKELGRQLHKTHKPPINWKLCWVVAFLTGMGLITLLSVELQGTLMSKLSFSVFTNSVIHLVLGFAVLLAITFFDYRRLKAYGWHIFIGTMLIWLLLLGVGGTVVNGKPYWTPGFINIDYIGITPFLLSVSLAGIFFNQAGLKGHGIIKAFVLFTVPNVFYIISNSLSTALIYTLVFLILLFLAGASRKLLGYFMLLPIFLFGVALLQSPYQLDRLLAFMNPYQNPDGSGYIYIQSLEAIKSAGLWGQGFTFSGNLPEFHTDLVFSYLVYTFGWVVGAVVIISALALLIIMASVAKQVKDSYGFLLVSGLTSILALHFIWNIFMTVGFAPISGINLPFISYGGSQMVINLAIMGIVLSVYRRKNLSDPNNIHTNCS</sequence>
<feature type="transmembrane region" description="Helical" evidence="6">
    <location>
        <begin position="256"/>
        <end position="274"/>
    </location>
</feature>
<keyword evidence="8" id="KW-1185">Reference proteome</keyword>
<feature type="transmembrane region" description="Helical" evidence="6">
    <location>
        <begin position="183"/>
        <end position="200"/>
    </location>
</feature>
<proteinExistence type="predicted"/>
<reference evidence="7" key="2">
    <citation type="submission" date="2023-03" db="EMBL/GenBank/DDBJ databases">
        <authorList>
            <person name="Zhang Z."/>
        </authorList>
    </citation>
    <scope>NUCLEOTIDE SEQUENCE</scope>
    <source>
        <strain evidence="7">DSA</strain>
    </source>
</reference>
<feature type="transmembrane region" description="Helical" evidence="6">
    <location>
        <begin position="209"/>
        <end position="227"/>
    </location>
</feature>
<dbReference type="Proteomes" id="UP001172911">
    <property type="component" value="Unassembled WGS sequence"/>
</dbReference>
<dbReference type="GO" id="GO:0015648">
    <property type="term" value="F:lipid-linked peptidoglycan transporter activity"/>
    <property type="evidence" value="ECO:0007669"/>
    <property type="project" value="TreeGrafter"/>
</dbReference>
<dbReference type="RefSeq" id="WP_304541640.1">
    <property type="nucleotide sequence ID" value="NZ_JARPTC010000006.1"/>
</dbReference>
<organism evidence="7 8">
    <name type="scientific">Desulforamulus aquiferis</name>
    <dbReference type="NCBI Taxonomy" id="1397668"/>
    <lineage>
        <taxon>Bacteria</taxon>
        <taxon>Bacillati</taxon>
        <taxon>Bacillota</taxon>
        <taxon>Clostridia</taxon>
        <taxon>Eubacteriales</taxon>
        <taxon>Peptococcaceae</taxon>
        <taxon>Desulforamulus</taxon>
    </lineage>
</organism>
<dbReference type="InterPro" id="IPR001182">
    <property type="entry name" value="FtsW/RodA"/>
</dbReference>
<dbReference type="GO" id="GO:0032153">
    <property type="term" value="C:cell division site"/>
    <property type="evidence" value="ECO:0007669"/>
    <property type="project" value="TreeGrafter"/>
</dbReference>
<evidence type="ECO:0000256" key="4">
    <source>
        <dbReference type="ARBA" id="ARBA00022989"/>
    </source>
</evidence>
<dbReference type="GO" id="GO:0008360">
    <property type="term" value="P:regulation of cell shape"/>
    <property type="evidence" value="ECO:0007669"/>
    <property type="project" value="UniProtKB-KW"/>
</dbReference>
<dbReference type="GO" id="GO:0005886">
    <property type="term" value="C:plasma membrane"/>
    <property type="evidence" value="ECO:0007669"/>
    <property type="project" value="TreeGrafter"/>
</dbReference>
<accession>A0AAW7ZBU8</accession>
<feature type="transmembrane region" description="Helical" evidence="6">
    <location>
        <begin position="365"/>
        <end position="386"/>
    </location>
</feature>
<keyword evidence="4 6" id="KW-1133">Transmembrane helix</keyword>
<evidence type="ECO:0000256" key="1">
    <source>
        <dbReference type="ARBA" id="ARBA00004141"/>
    </source>
</evidence>
<feature type="transmembrane region" description="Helical" evidence="6">
    <location>
        <begin position="144"/>
        <end position="163"/>
    </location>
</feature>
<protein>
    <submittedName>
        <fullName evidence="7">FtsW/RodA/SpoVE family cell cycle protein</fullName>
    </submittedName>
</protein>
<gene>
    <name evidence="7" type="ORF">P6N53_04985</name>
</gene>
<comment type="caution">
    <text evidence="7">The sequence shown here is derived from an EMBL/GenBank/DDBJ whole genome shotgun (WGS) entry which is preliminary data.</text>
</comment>
<dbReference type="PANTHER" id="PTHR30474">
    <property type="entry name" value="CELL CYCLE PROTEIN"/>
    <property type="match status" value="1"/>
</dbReference>